<feature type="compositionally biased region" description="Basic and acidic residues" evidence="6">
    <location>
        <begin position="156"/>
        <end position="166"/>
    </location>
</feature>
<evidence type="ECO:0000256" key="1">
    <source>
        <dbReference type="ARBA" id="ARBA00004123"/>
    </source>
</evidence>
<dbReference type="PANTHER" id="PTHR15741:SF39">
    <property type="entry name" value="BHLH TRANSCRIPTION FACTOR (EUROFUNG)"/>
    <property type="match status" value="1"/>
</dbReference>
<keyword evidence="2" id="KW-0805">Transcription regulation</keyword>
<feature type="domain" description="BHLH" evidence="7">
    <location>
        <begin position="32"/>
        <end position="83"/>
    </location>
</feature>
<feature type="compositionally biased region" description="Basic and acidic residues" evidence="6">
    <location>
        <begin position="22"/>
        <end position="51"/>
    </location>
</feature>
<keyword evidence="3" id="KW-0238">DNA-binding</keyword>
<feature type="compositionally biased region" description="Low complexity" evidence="6">
    <location>
        <begin position="7"/>
        <end position="21"/>
    </location>
</feature>
<keyword evidence="4" id="KW-0804">Transcription</keyword>
<dbReference type="InterPro" id="IPR052207">
    <property type="entry name" value="Max-like/E-box_TFs"/>
</dbReference>
<feature type="compositionally biased region" description="Acidic residues" evidence="6">
    <location>
        <begin position="143"/>
        <end position="155"/>
    </location>
</feature>
<dbReference type="Pfam" id="PF00010">
    <property type="entry name" value="HLH"/>
    <property type="match status" value="1"/>
</dbReference>
<dbReference type="EMBL" id="JAUEPO010000001">
    <property type="protein sequence ID" value="KAK3336519.1"/>
    <property type="molecule type" value="Genomic_DNA"/>
</dbReference>
<dbReference type="SMART" id="SM00353">
    <property type="entry name" value="HLH"/>
    <property type="match status" value="1"/>
</dbReference>
<dbReference type="Gene3D" id="4.10.280.10">
    <property type="entry name" value="Helix-loop-helix DNA-binding domain"/>
    <property type="match status" value="1"/>
</dbReference>
<feature type="region of interest" description="Disordered" evidence="6">
    <location>
        <begin position="97"/>
        <end position="166"/>
    </location>
</feature>
<feature type="compositionally biased region" description="Basic and acidic residues" evidence="6">
    <location>
        <begin position="126"/>
        <end position="135"/>
    </location>
</feature>
<dbReference type="GO" id="GO:0046983">
    <property type="term" value="F:protein dimerization activity"/>
    <property type="evidence" value="ECO:0007669"/>
    <property type="project" value="InterPro"/>
</dbReference>
<evidence type="ECO:0000256" key="5">
    <source>
        <dbReference type="ARBA" id="ARBA00023242"/>
    </source>
</evidence>
<reference evidence="8" key="2">
    <citation type="submission" date="2023-06" db="EMBL/GenBank/DDBJ databases">
        <authorList>
            <consortium name="Lawrence Berkeley National Laboratory"/>
            <person name="Haridas S."/>
            <person name="Hensen N."/>
            <person name="Bonometti L."/>
            <person name="Westerberg I."/>
            <person name="Brannstrom I.O."/>
            <person name="Guillou S."/>
            <person name="Cros-Aarteil S."/>
            <person name="Calhoun S."/>
            <person name="Kuo A."/>
            <person name="Mondo S."/>
            <person name="Pangilinan J."/>
            <person name="Riley R."/>
            <person name="Labutti K."/>
            <person name="Andreopoulos B."/>
            <person name="Lipzen A."/>
            <person name="Chen C."/>
            <person name="Yanf M."/>
            <person name="Daum C."/>
            <person name="Ng V."/>
            <person name="Clum A."/>
            <person name="Steindorff A."/>
            <person name="Ohm R."/>
            <person name="Martin F."/>
            <person name="Silar P."/>
            <person name="Natvig D."/>
            <person name="Lalanne C."/>
            <person name="Gautier V."/>
            <person name="Ament-Velasquez S.L."/>
            <person name="Kruys A."/>
            <person name="Hutchinson M.I."/>
            <person name="Powell A.J."/>
            <person name="Barry K."/>
            <person name="Miller A.N."/>
            <person name="Grigoriev I.V."/>
            <person name="Debuchy R."/>
            <person name="Gladieux P."/>
            <person name="Thoren M.H."/>
            <person name="Johannesson H."/>
        </authorList>
    </citation>
    <scope>NUCLEOTIDE SEQUENCE</scope>
    <source>
        <strain evidence="8">SMH4131-1</strain>
    </source>
</reference>
<comment type="subcellular location">
    <subcellularLocation>
        <location evidence="1">Nucleus</location>
    </subcellularLocation>
</comment>
<dbReference type="InterPro" id="IPR011598">
    <property type="entry name" value="bHLH_dom"/>
</dbReference>
<evidence type="ECO:0000256" key="3">
    <source>
        <dbReference type="ARBA" id="ARBA00023125"/>
    </source>
</evidence>
<organism evidence="8 9">
    <name type="scientific">Cercophora scortea</name>
    <dbReference type="NCBI Taxonomy" id="314031"/>
    <lineage>
        <taxon>Eukaryota</taxon>
        <taxon>Fungi</taxon>
        <taxon>Dikarya</taxon>
        <taxon>Ascomycota</taxon>
        <taxon>Pezizomycotina</taxon>
        <taxon>Sordariomycetes</taxon>
        <taxon>Sordariomycetidae</taxon>
        <taxon>Sordariales</taxon>
        <taxon>Lasiosphaeriaceae</taxon>
        <taxon>Cercophora</taxon>
    </lineage>
</organism>
<evidence type="ECO:0000313" key="9">
    <source>
        <dbReference type="Proteomes" id="UP001286456"/>
    </source>
</evidence>
<sequence length="166" mass="18673">MPVSPPSESGSRARSNSSDADIPPKLRLTEQEKKANHIASEKKRRQGIRDGFDRLADMVPGLEGQGRSEGIVLQGTHDHILAQLQRRRELIEKLDRSGLPVPQEHRDLLHDFENSGNAASRSNEWLSRERKDDKGLKKKAEKAEEEEDGEDEEERSESKSDDGQNG</sequence>
<dbReference type="PANTHER" id="PTHR15741">
    <property type="entry name" value="BASIC HELIX-LOOP-HELIX ZIP TRANSCRIPTION FACTOR"/>
    <property type="match status" value="1"/>
</dbReference>
<dbReference type="GO" id="GO:0000981">
    <property type="term" value="F:DNA-binding transcription factor activity, RNA polymerase II-specific"/>
    <property type="evidence" value="ECO:0007669"/>
    <property type="project" value="TreeGrafter"/>
</dbReference>
<dbReference type="SUPFAM" id="SSF47459">
    <property type="entry name" value="HLH, helix-loop-helix DNA-binding domain"/>
    <property type="match status" value="1"/>
</dbReference>
<evidence type="ECO:0000256" key="6">
    <source>
        <dbReference type="SAM" id="MobiDB-lite"/>
    </source>
</evidence>
<gene>
    <name evidence="8" type="ORF">B0T19DRAFT_41488</name>
</gene>
<feature type="compositionally biased region" description="Polar residues" evidence="6">
    <location>
        <begin position="114"/>
        <end position="125"/>
    </location>
</feature>
<evidence type="ECO:0000256" key="4">
    <source>
        <dbReference type="ARBA" id="ARBA00023163"/>
    </source>
</evidence>
<proteinExistence type="predicted"/>
<keyword evidence="9" id="KW-1185">Reference proteome</keyword>
<feature type="region of interest" description="Disordered" evidence="6">
    <location>
        <begin position="1"/>
        <end position="51"/>
    </location>
</feature>
<accession>A0AAE0J431</accession>
<evidence type="ECO:0000259" key="7">
    <source>
        <dbReference type="PROSITE" id="PS50888"/>
    </source>
</evidence>
<dbReference type="InterPro" id="IPR036638">
    <property type="entry name" value="HLH_DNA-bd_sf"/>
</dbReference>
<protein>
    <recommendedName>
        <fullName evidence="7">BHLH domain-containing protein</fullName>
    </recommendedName>
</protein>
<evidence type="ECO:0000256" key="2">
    <source>
        <dbReference type="ARBA" id="ARBA00023015"/>
    </source>
</evidence>
<reference evidence="8" key="1">
    <citation type="journal article" date="2023" name="Mol. Phylogenet. Evol.">
        <title>Genome-scale phylogeny and comparative genomics of the fungal order Sordariales.</title>
        <authorList>
            <person name="Hensen N."/>
            <person name="Bonometti L."/>
            <person name="Westerberg I."/>
            <person name="Brannstrom I.O."/>
            <person name="Guillou S."/>
            <person name="Cros-Aarteil S."/>
            <person name="Calhoun S."/>
            <person name="Haridas S."/>
            <person name="Kuo A."/>
            <person name="Mondo S."/>
            <person name="Pangilinan J."/>
            <person name="Riley R."/>
            <person name="LaButti K."/>
            <person name="Andreopoulos B."/>
            <person name="Lipzen A."/>
            <person name="Chen C."/>
            <person name="Yan M."/>
            <person name="Daum C."/>
            <person name="Ng V."/>
            <person name="Clum A."/>
            <person name="Steindorff A."/>
            <person name="Ohm R.A."/>
            <person name="Martin F."/>
            <person name="Silar P."/>
            <person name="Natvig D.O."/>
            <person name="Lalanne C."/>
            <person name="Gautier V."/>
            <person name="Ament-Velasquez S.L."/>
            <person name="Kruys A."/>
            <person name="Hutchinson M.I."/>
            <person name="Powell A.J."/>
            <person name="Barry K."/>
            <person name="Miller A.N."/>
            <person name="Grigoriev I.V."/>
            <person name="Debuchy R."/>
            <person name="Gladieux P."/>
            <person name="Hiltunen Thoren M."/>
            <person name="Johannesson H."/>
        </authorList>
    </citation>
    <scope>NUCLEOTIDE SEQUENCE</scope>
    <source>
        <strain evidence="8">SMH4131-1</strain>
    </source>
</reference>
<dbReference type="Proteomes" id="UP001286456">
    <property type="component" value="Unassembled WGS sequence"/>
</dbReference>
<name>A0AAE0J431_9PEZI</name>
<comment type="caution">
    <text evidence="8">The sequence shown here is derived from an EMBL/GenBank/DDBJ whole genome shotgun (WGS) entry which is preliminary data.</text>
</comment>
<dbReference type="GO" id="GO:0000978">
    <property type="term" value="F:RNA polymerase II cis-regulatory region sequence-specific DNA binding"/>
    <property type="evidence" value="ECO:0007669"/>
    <property type="project" value="TreeGrafter"/>
</dbReference>
<keyword evidence="5" id="KW-0539">Nucleus</keyword>
<dbReference type="PROSITE" id="PS50888">
    <property type="entry name" value="BHLH"/>
    <property type="match status" value="1"/>
</dbReference>
<dbReference type="GO" id="GO:0005634">
    <property type="term" value="C:nucleus"/>
    <property type="evidence" value="ECO:0007669"/>
    <property type="project" value="UniProtKB-SubCell"/>
</dbReference>
<feature type="compositionally biased region" description="Basic and acidic residues" evidence="6">
    <location>
        <begin position="103"/>
        <end position="113"/>
    </location>
</feature>
<evidence type="ECO:0000313" key="8">
    <source>
        <dbReference type="EMBL" id="KAK3336519.1"/>
    </source>
</evidence>
<dbReference type="AlphaFoldDB" id="A0AAE0J431"/>